<evidence type="ECO:0000256" key="8">
    <source>
        <dbReference type="ARBA" id="ARBA00022840"/>
    </source>
</evidence>
<evidence type="ECO:0000259" key="14">
    <source>
        <dbReference type="PROSITE" id="PS50016"/>
    </source>
</evidence>
<reference evidence="17 18" key="1">
    <citation type="submission" date="2025-04" db="UniProtKB">
        <authorList>
            <consortium name="RefSeq"/>
        </authorList>
    </citation>
    <scope>IDENTIFICATION</scope>
    <source>
        <tissue evidence="17 18">Leaves</tissue>
    </source>
</reference>
<feature type="domain" description="Chromo" evidence="13">
    <location>
        <begin position="159"/>
        <end position="226"/>
    </location>
</feature>
<keyword evidence="3" id="KW-0677">Repeat</keyword>
<dbReference type="PANTHER" id="PTHR45623:SF51">
    <property type="entry name" value="DNA HELICASE CHROMATIN REGULATOR PHD FAMILY-RELATED"/>
    <property type="match status" value="1"/>
</dbReference>
<evidence type="ECO:0000256" key="10">
    <source>
        <dbReference type="PROSITE-ProRule" id="PRU00146"/>
    </source>
</evidence>
<dbReference type="InterPro" id="IPR038718">
    <property type="entry name" value="SNF2-like_sf"/>
</dbReference>
<dbReference type="GO" id="GO:0016887">
    <property type="term" value="F:ATP hydrolysis activity"/>
    <property type="evidence" value="ECO:0000318"/>
    <property type="project" value="GO_Central"/>
</dbReference>
<evidence type="ECO:0000256" key="4">
    <source>
        <dbReference type="ARBA" id="ARBA00022741"/>
    </source>
</evidence>
<dbReference type="Pfam" id="PF00271">
    <property type="entry name" value="Helicase_C"/>
    <property type="match status" value="1"/>
</dbReference>
<evidence type="ECO:0000313" key="20">
    <source>
        <dbReference type="RefSeq" id="XP_035545646.1"/>
    </source>
</evidence>
<evidence type="ECO:0000313" key="22">
    <source>
        <dbReference type="RefSeq" id="XP_035545648.1"/>
    </source>
</evidence>
<dbReference type="Gene3D" id="2.40.50.40">
    <property type="match status" value="2"/>
</dbReference>
<dbReference type="InterPro" id="IPR001650">
    <property type="entry name" value="Helicase_C-like"/>
</dbReference>
<dbReference type="PROSITE" id="PS51194">
    <property type="entry name" value="HELICASE_CTER"/>
    <property type="match status" value="1"/>
</dbReference>
<evidence type="ECO:0000259" key="13">
    <source>
        <dbReference type="PROSITE" id="PS50013"/>
    </source>
</evidence>
<feature type="domain" description="Helicase C-terminal" evidence="15">
    <location>
        <begin position="638"/>
        <end position="802"/>
    </location>
</feature>
<dbReference type="Pfam" id="PF00176">
    <property type="entry name" value="SNF2-rel_dom"/>
    <property type="match status" value="1"/>
</dbReference>
<organism evidence="16 17">
    <name type="scientific">Juglans regia</name>
    <name type="common">English walnut</name>
    <dbReference type="NCBI Taxonomy" id="51240"/>
    <lineage>
        <taxon>Eukaryota</taxon>
        <taxon>Viridiplantae</taxon>
        <taxon>Streptophyta</taxon>
        <taxon>Embryophyta</taxon>
        <taxon>Tracheophyta</taxon>
        <taxon>Spermatophyta</taxon>
        <taxon>Magnoliopsida</taxon>
        <taxon>eudicotyledons</taxon>
        <taxon>Gunneridae</taxon>
        <taxon>Pentapetalae</taxon>
        <taxon>rosids</taxon>
        <taxon>fabids</taxon>
        <taxon>Fagales</taxon>
        <taxon>Juglandaceae</taxon>
        <taxon>Juglans</taxon>
    </lineage>
</organism>
<keyword evidence="9" id="KW-0539">Nucleus</keyword>
<gene>
    <name evidence="17 18 19 20 21 22" type="primary">LOC109013771</name>
</gene>
<evidence type="ECO:0000313" key="21">
    <source>
        <dbReference type="RefSeq" id="XP_035545647.1"/>
    </source>
</evidence>
<protein>
    <submittedName>
        <fullName evidence="17 18">Chromodomain-helicase-DNA-binding protein 3 homolog isoform X1</fullName>
    </submittedName>
</protein>
<dbReference type="InterPro" id="IPR056882">
    <property type="entry name" value="MOM1_dom"/>
</dbReference>
<dbReference type="InterPro" id="IPR011011">
    <property type="entry name" value="Znf_FYVE_PHD"/>
</dbReference>
<dbReference type="RefSeq" id="XP_035545647.1">
    <property type="nucleotide sequence ID" value="XM_035689754.1"/>
</dbReference>
<dbReference type="Gene3D" id="6.10.250.1310">
    <property type="match status" value="1"/>
</dbReference>
<dbReference type="RefSeq" id="XP_035545644.1">
    <property type="nucleotide sequence ID" value="XM_035689751.1"/>
</dbReference>
<dbReference type="PANTHER" id="PTHR45623">
    <property type="entry name" value="CHROMODOMAIN-HELICASE-DNA-BINDING PROTEIN 3-RELATED-RELATED"/>
    <property type="match status" value="1"/>
</dbReference>
<dbReference type="GO" id="GO:0000785">
    <property type="term" value="C:chromatin"/>
    <property type="evidence" value="ECO:0000318"/>
    <property type="project" value="GO_Central"/>
</dbReference>
<keyword evidence="5 10" id="KW-0863">Zinc-finger</keyword>
<dbReference type="SUPFAM" id="SSF52540">
    <property type="entry name" value="P-loop containing nucleoside triphosphate hydrolases"/>
    <property type="match status" value="2"/>
</dbReference>
<dbReference type="CDD" id="cd18793">
    <property type="entry name" value="SF2_C_SNF"/>
    <property type="match status" value="1"/>
</dbReference>
<dbReference type="Proteomes" id="UP000235220">
    <property type="component" value="Chromosome 4"/>
</dbReference>
<accession>A0A6P9EP31</accession>
<dbReference type="SUPFAM" id="SSF54160">
    <property type="entry name" value="Chromo domain-like"/>
    <property type="match status" value="2"/>
</dbReference>
<dbReference type="InterPro" id="IPR013083">
    <property type="entry name" value="Znf_RING/FYVE/PHD"/>
</dbReference>
<dbReference type="GO" id="GO:0003682">
    <property type="term" value="F:chromatin binding"/>
    <property type="evidence" value="ECO:0000318"/>
    <property type="project" value="GO_Central"/>
</dbReference>
<dbReference type="GO" id="GO:0006338">
    <property type="term" value="P:chromatin remodeling"/>
    <property type="evidence" value="ECO:0000318"/>
    <property type="project" value="GO_Central"/>
</dbReference>
<keyword evidence="16" id="KW-1185">Reference proteome</keyword>
<dbReference type="RefSeq" id="XP_035545648.1">
    <property type="nucleotide sequence ID" value="XM_035689755.1"/>
</dbReference>
<dbReference type="InterPro" id="IPR001965">
    <property type="entry name" value="Znf_PHD"/>
</dbReference>
<evidence type="ECO:0000313" key="17">
    <source>
        <dbReference type="RefSeq" id="XP_035545643.1"/>
    </source>
</evidence>
<evidence type="ECO:0000256" key="3">
    <source>
        <dbReference type="ARBA" id="ARBA00022737"/>
    </source>
</evidence>
<comment type="subcellular location">
    <subcellularLocation>
        <location evidence="1">Nucleus</location>
    </subcellularLocation>
</comment>
<feature type="coiled-coil region" evidence="11">
    <location>
        <begin position="1622"/>
        <end position="1649"/>
    </location>
</feature>
<dbReference type="Gene3D" id="3.30.40.10">
    <property type="entry name" value="Zinc/RING finger domain, C3HC4 (zinc finger)"/>
    <property type="match status" value="1"/>
</dbReference>
<feature type="compositionally biased region" description="Polar residues" evidence="12">
    <location>
        <begin position="1353"/>
        <end position="1363"/>
    </location>
</feature>
<feature type="coiled-coil region" evidence="11">
    <location>
        <begin position="1213"/>
        <end position="1276"/>
    </location>
</feature>
<keyword evidence="8" id="KW-0067">ATP-binding</keyword>
<dbReference type="PROSITE" id="PS50013">
    <property type="entry name" value="CHROMO_2"/>
    <property type="match status" value="1"/>
</dbReference>
<dbReference type="GeneID" id="109013771"/>
<evidence type="ECO:0000256" key="12">
    <source>
        <dbReference type="SAM" id="MobiDB-lite"/>
    </source>
</evidence>
<dbReference type="CDD" id="cd15532">
    <property type="entry name" value="PHD2_CHD_II"/>
    <property type="match status" value="1"/>
</dbReference>
<name>A0A6P9EP31_JUGRE</name>
<evidence type="ECO:0000256" key="6">
    <source>
        <dbReference type="ARBA" id="ARBA00022801"/>
    </source>
</evidence>
<dbReference type="InterPro" id="IPR019786">
    <property type="entry name" value="Zinc_finger_PHD-type_CS"/>
</dbReference>
<keyword evidence="6" id="KW-0378">Hydrolase</keyword>
<dbReference type="OrthoDB" id="885191at2759"/>
<dbReference type="SMART" id="SM00249">
    <property type="entry name" value="PHD"/>
    <property type="match status" value="1"/>
</dbReference>
<evidence type="ECO:0000256" key="7">
    <source>
        <dbReference type="ARBA" id="ARBA00022833"/>
    </source>
</evidence>
<dbReference type="KEGG" id="jre:109013771"/>
<dbReference type="PROSITE" id="PS01359">
    <property type="entry name" value="ZF_PHD_1"/>
    <property type="match status" value="1"/>
</dbReference>
<dbReference type="RefSeq" id="XP_035545645.1">
    <property type="nucleotide sequence ID" value="XM_035689752.1"/>
</dbReference>
<dbReference type="InterPro" id="IPR027417">
    <property type="entry name" value="P-loop_NTPase"/>
</dbReference>
<evidence type="ECO:0000256" key="9">
    <source>
        <dbReference type="ARBA" id="ARBA00023242"/>
    </source>
</evidence>
<feature type="domain" description="PHD-type" evidence="14">
    <location>
        <begin position="99"/>
        <end position="148"/>
    </location>
</feature>
<evidence type="ECO:0000313" key="16">
    <source>
        <dbReference type="Proteomes" id="UP000235220"/>
    </source>
</evidence>
<keyword evidence="7" id="KW-0862">Zinc</keyword>
<sequence length="1841" mass="206479">MLGKRKKLSKGGSDVTEANAFKEVVGGVAKTSHSKRQRVDFGSSKNRFGNSELSHELQSIFLPDGRDCVARLNMERNGECPADLQSMKSCRKDQTDGEYRTCIICKHGGKLLCCVGKGCKRRYHISCLNPPLNDVPPGVWHCVCCVKRKIELGVHSVSKEIESIWDVREVASDHDVLQCQKQYMVKYHGFAHVHNCWIQETQLLLEAPKLVTKFNKKRQVVRWRAEWTVPHRLVHKRMLLFPKQCDEFHDGNDDNNPDCCYEWLVKWTGLGYEHATWELDNASFLTSPEAMKLMSDYESRHEKAEILFGPHKANEEGKPTFHELSELSFGDSPGEHSCHLNFVNNLREHWHKGLNAIVFDDHADQERVVKVILFILSLQLVVQRPFLVISTSTALPAWEAEFLRLAPCANIIYYKGNKEVRSSIRSLEFFNEGGRIMFNVLLSTADVAVEDFQVLECIGWETIIIDECQRSKMSRHSGQIRMIPADMRLLLISGEIKDCRGDYLNMLSLLESGYDGLKSERMETNSNTDISKLKKRLAQYIASECKSSSRFVEYWVPVQLSNVQLEQYCASLLSNSVFLSSCLKSGTADALRDVIISARKCCDHPYLLDRSLQSFVTKDLPIDEYLDVGIELSGKLKALDKILVEIKNHGLRVLILLQSIGGSGRDSVGDILVDFVHQRFGKDSYVSLDGRGYAHSKKQAALNMFNDKDNGKFVFLIEIRACLPSIRLSAVDTIILFGSDWDPQNDLRALHRISISSQFEQLKVFRLYTSCTLEEKVLILAKEGMALDSNINSTNPRTYDTLLRWGASYLFSKLDDFHSCSSSVSGSNISPEQSLLDDVMLELSTQLPYSGVNNNPHSCLILKVEHGGGGYARNLSLFGEREMQFVNDEPPTFFWKNLLEGRDPRWKFLSGSSQRVRRKVHYLNDSPKESEFERSAVIKKSRKLFNKKLDTIYLKSKSEDERKLTTANKAAKIADNVDDLNQALGSSENVDDLNQNLGSSIEPPVAINKISQVSEIGLVESEEQNIQLGVCQSLPPPEISELCEILQLPVNVKDTAVRFLEYGREKFNLSGEGISTLQAFRISLCWVAASLSEHSIDHIKSIALAKLHLNYVCKEAEVDYIYSKLEKIKKSFACCLENAECVKEHCAKASKSTMSNQQDVVEGKTQRGYKSHPLSDLFEPATVEQTPDMVKNDSSNIVKDVLDNVDTKMEKCMQNQQKEVQEFHKKKMEEKAKLEETHRLESALICTKHSDISVRLDKLRLLDHNLKEKIDEHNHQMEIHLKTLEASQLAPRFEEQQIKAIVWLGKPKSGVPTAISDNPSWSDLELKVGRMQPSDIAEIDDGSQNAAPKGMPSFQNQNDSGSMPSYPAEVPEFSNVEKISCSFPMEAENVSIASDAENNGSEVMALKWAITTCVEQQNKVGSRVGPRNGALVQGSSDLESSVCNVQTLQSIEGPCEVPQTLSEVIMRHEPMKMLPNTVQPNGVCPDKDAVTLDSTADTQDRRQDGEVMAIFRDSACSEFNGTWPSLVQTDTCPAQGSSLASHQPISTNPSSTEYNSLPASLGNLLDFSNLLHSAICLPLPSSIDIPAGRSEHVADRSRTTVPGPLIDHPHAVLPEMPQPVCLNPLQIEMERIQKDKEQALKRHQDMVLQLRYKCDKEIEEIRKKYDLLLQDAETSLMQKQRDLETFHYKVNLNKELADALIVKSHGAIGSVCIEQAALSSFTNEWIQLSSQQPHQMTAPRQQHSASPEINIPPVAPPAVVDRTSAVLSTFGTPHSSFMIQYPRNLQNGIELRAPAPHLRASPSMQAVHVSTTRSGTPNQSPRIPLATSVKLARSIKAPPEV</sequence>
<dbReference type="Gene3D" id="3.40.50.300">
    <property type="entry name" value="P-loop containing nucleotide triphosphate hydrolases"/>
    <property type="match status" value="1"/>
</dbReference>
<dbReference type="SUPFAM" id="SSF57903">
    <property type="entry name" value="FYVE/PHD zinc finger"/>
    <property type="match status" value="1"/>
</dbReference>
<dbReference type="InterPro" id="IPR019787">
    <property type="entry name" value="Znf_PHD-finger"/>
</dbReference>
<dbReference type="InterPro" id="IPR016197">
    <property type="entry name" value="Chromo-like_dom_sf"/>
</dbReference>
<feature type="region of interest" description="Disordered" evidence="12">
    <location>
        <begin position="1803"/>
        <end position="1822"/>
    </location>
</feature>
<evidence type="ECO:0000256" key="5">
    <source>
        <dbReference type="ARBA" id="ARBA00022771"/>
    </source>
</evidence>
<proteinExistence type="predicted"/>
<dbReference type="InterPro" id="IPR049730">
    <property type="entry name" value="SNF2/RAD54-like_C"/>
</dbReference>
<dbReference type="InterPro" id="IPR000953">
    <property type="entry name" value="Chromo/chromo_shadow_dom"/>
</dbReference>
<evidence type="ECO:0000313" key="19">
    <source>
        <dbReference type="RefSeq" id="XP_035545645.1"/>
    </source>
</evidence>
<keyword evidence="2" id="KW-0479">Metal-binding</keyword>
<dbReference type="Gene3D" id="3.40.50.10810">
    <property type="entry name" value="Tandem AAA-ATPase domain"/>
    <property type="match status" value="1"/>
</dbReference>
<evidence type="ECO:0000256" key="1">
    <source>
        <dbReference type="ARBA" id="ARBA00004123"/>
    </source>
</evidence>
<dbReference type="GO" id="GO:0005524">
    <property type="term" value="F:ATP binding"/>
    <property type="evidence" value="ECO:0007669"/>
    <property type="project" value="UniProtKB-KW"/>
</dbReference>
<dbReference type="PROSITE" id="PS50016">
    <property type="entry name" value="ZF_PHD_2"/>
    <property type="match status" value="1"/>
</dbReference>
<dbReference type="RefSeq" id="XP_035545646.1">
    <property type="nucleotide sequence ID" value="XM_035689753.1"/>
</dbReference>
<evidence type="ECO:0000259" key="15">
    <source>
        <dbReference type="PROSITE" id="PS51194"/>
    </source>
</evidence>
<keyword evidence="11" id="KW-0175">Coiled coil</keyword>
<dbReference type="GO" id="GO:0008270">
    <property type="term" value="F:zinc ion binding"/>
    <property type="evidence" value="ECO:0007669"/>
    <property type="project" value="UniProtKB-KW"/>
</dbReference>
<dbReference type="GO" id="GO:0005634">
    <property type="term" value="C:nucleus"/>
    <property type="evidence" value="ECO:0000318"/>
    <property type="project" value="GO_Central"/>
</dbReference>
<evidence type="ECO:0000256" key="2">
    <source>
        <dbReference type="ARBA" id="ARBA00022723"/>
    </source>
</evidence>
<keyword evidence="4" id="KW-0547">Nucleotide-binding</keyword>
<evidence type="ECO:0000256" key="11">
    <source>
        <dbReference type="SAM" id="Coils"/>
    </source>
</evidence>
<feature type="region of interest" description="Disordered" evidence="12">
    <location>
        <begin position="1338"/>
        <end position="1369"/>
    </location>
</feature>
<evidence type="ECO:0000313" key="18">
    <source>
        <dbReference type="RefSeq" id="XP_035545644.1"/>
    </source>
</evidence>
<dbReference type="SMART" id="SM00298">
    <property type="entry name" value="CHROMO"/>
    <property type="match status" value="2"/>
</dbReference>
<dbReference type="Gramene" id="Jr04_04490_p1">
    <property type="protein sequence ID" value="cds.Jr04_04490_p1"/>
    <property type="gene ID" value="Jr04_04490"/>
</dbReference>
<feature type="compositionally biased region" description="Polar residues" evidence="12">
    <location>
        <begin position="1803"/>
        <end position="1821"/>
    </location>
</feature>
<dbReference type="Pfam" id="PF25029">
    <property type="entry name" value="MOM1"/>
    <property type="match status" value="1"/>
</dbReference>
<dbReference type="InterPro" id="IPR000330">
    <property type="entry name" value="SNF2_N"/>
</dbReference>
<dbReference type="RefSeq" id="XP_035545643.1">
    <property type="nucleotide sequence ID" value="XM_035689750.1"/>
</dbReference>
<dbReference type="GO" id="GO:0042393">
    <property type="term" value="F:histone binding"/>
    <property type="evidence" value="ECO:0000318"/>
    <property type="project" value="GO_Central"/>
</dbReference>
<dbReference type="GO" id="GO:0003677">
    <property type="term" value="F:DNA binding"/>
    <property type="evidence" value="ECO:0000318"/>
    <property type="project" value="GO_Central"/>
</dbReference>
<dbReference type="GO" id="GO:0140658">
    <property type="term" value="F:ATP-dependent chromatin remodeler activity"/>
    <property type="evidence" value="ECO:0000318"/>
    <property type="project" value="GO_Central"/>
</dbReference>